<dbReference type="Gene3D" id="3.50.30.10">
    <property type="entry name" value="Phosphohistidine domain"/>
    <property type="match status" value="1"/>
</dbReference>
<evidence type="ECO:0000256" key="8">
    <source>
        <dbReference type="ARBA" id="ARBA00022448"/>
    </source>
</evidence>
<sequence>MIQGIGASPGIAIGKAFVLPTWEWELPDGPLDVADLAYEMERLSEGIRTSKEELEKIKQDMTEVLGSQESTIFDAHIAILEDPIFLNEIHSLIQRGPHTAEAAVKIAVDKFVGMFDLLDDDYMKERALDVKDVGNRLLKALLGSEEETLPPKDQPYILVAKELTPSQFSRLEPTNMLGIVTVLGGTTSHVAIMARALNIPYVLGLESKLPGTLATGDPMILDGRKGIVIVHPSEAELNEYRERQKAEGALSERLASVAQMPAETADGIPLRIDANISSLKELEQALRYGASSVGLLRSEFLYMDRPNFPTEDEQYEVYRRAAALLGDRPLVIRTLDIGGDKQLDYFPLPEEENPSLGYRAIRIMLERTDLFKTQLRAILRANERGNIRILYPMIASLEDVRSANRLLDEAKRELAQAGVSHPMDVPVGMMIELPAAAMMADLFAKEVDFFSIGTNDLVQYVLAVDRMNDQIAHLYDPYHPAVLRLLKLTMDGAKAAGIPVSVCGELAGDPLALPLWLGLGVSAISMSTHSLLNVKHRLRELTAEGAPELVASLLAEGSSADIRKRLQDWAAARQAAGRSDETPAHVSIKSVEG</sequence>
<dbReference type="NCBIfam" id="TIGR01417">
    <property type="entry name" value="PTS_I_fam"/>
    <property type="match status" value="1"/>
</dbReference>
<dbReference type="InterPro" id="IPR006318">
    <property type="entry name" value="PTS_EI-like"/>
</dbReference>
<evidence type="ECO:0000256" key="1">
    <source>
        <dbReference type="ARBA" id="ARBA00000683"/>
    </source>
</evidence>
<dbReference type="InterPro" id="IPR036618">
    <property type="entry name" value="PtsI_HPr-bd_sf"/>
</dbReference>
<name>A0ABW2V544_9BACL</name>
<evidence type="ECO:0000256" key="5">
    <source>
        <dbReference type="ARBA" id="ARBA00007837"/>
    </source>
</evidence>
<dbReference type="Pfam" id="PF05524">
    <property type="entry name" value="PEP-utilisers_N"/>
    <property type="match status" value="1"/>
</dbReference>
<dbReference type="RefSeq" id="WP_138787976.1">
    <property type="nucleotide sequence ID" value="NZ_JBHTGQ010000023.1"/>
</dbReference>
<dbReference type="Pfam" id="PF00391">
    <property type="entry name" value="PEP-utilizers"/>
    <property type="match status" value="1"/>
</dbReference>
<comment type="caution">
    <text evidence="23">The sequence shown here is derived from an EMBL/GenBank/DDBJ whole genome shotgun (WGS) entry which is preliminary data.</text>
</comment>
<proteinExistence type="inferred from homology"/>
<dbReference type="InterPro" id="IPR024692">
    <property type="entry name" value="PTS_EI"/>
</dbReference>
<comment type="function">
    <text evidence="3 17">General (non sugar-specific) component of the phosphoenolpyruvate-dependent sugar phosphotransferase system (sugar PTS). This major carbohydrate active-transport system catalyzes the phosphorylation of incoming sugar substrates concomitantly with their translocation across the cell membrane. Enzyme I transfers the phosphoryl group from phosphoenolpyruvate (PEP) to the phosphoryl carrier protein (HPr).</text>
</comment>
<dbReference type="PIRSF" id="PIRSF000732">
    <property type="entry name" value="PTS_enzyme_I"/>
    <property type="match status" value="1"/>
</dbReference>
<keyword evidence="13 17" id="KW-0479">Metal-binding</keyword>
<keyword evidence="11 17" id="KW-0808">Transferase</keyword>
<evidence type="ECO:0000256" key="16">
    <source>
        <dbReference type="ARBA" id="ARBA00033235"/>
    </source>
</evidence>
<evidence type="ECO:0000259" key="21">
    <source>
        <dbReference type="Pfam" id="PF02896"/>
    </source>
</evidence>
<keyword evidence="18" id="KW-0175">Coiled coil</keyword>
<dbReference type="InterPro" id="IPR036637">
    <property type="entry name" value="Phosphohistidine_dom_sf"/>
</dbReference>
<accession>A0ABW2V544</accession>
<reference evidence="24" key="1">
    <citation type="journal article" date="2019" name="Int. J. Syst. Evol. Microbiol.">
        <title>The Global Catalogue of Microorganisms (GCM) 10K type strain sequencing project: providing services to taxonomists for standard genome sequencing and annotation.</title>
        <authorList>
            <consortium name="The Broad Institute Genomics Platform"/>
            <consortium name="The Broad Institute Genome Sequencing Center for Infectious Disease"/>
            <person name="Wu L."/>
            <person name="Ma J."/>
        </authorList>
    </citation>
    <scope>NUCLEOTIDE SEQUENCE [LARGE SCALE GENOMIC DNA]</scope>
    <source>
        <strain evidence="24">JCM 18657</strain>
    </source>
</reference>
<keyword evidence="12 17" id="KW-0598">Phosphotransferase system</keyword>
<keyword evidence="10 17" id="KW-0762">Sugar transport</keyword>
<dbReference type="InterPro" id="IPR023151">
    <property type="entry name" value="PEP_util_CS"/>
</dbReference>
<dbReference type="PANTHER" id="PTHR46244:SF3">
    <property type="entry name" value="PHOSPHOENOLPYRUVATE-PROTEIN PHOSPHOTRANSFERASE"/>
    <property type="match status" value="1"/>
</dbReference>
<feature type="domain" description="Phosphotransferase system enzyme I N-terminal" evidence="22">
    <location>
        <begin position="3"/>
        <end position="126"/>
    </location>
</feature>
<dbReference type="Proteomes" id="UP001596528">
    <property type="component" value="Unassembled WGS sequence"/>
</dbReference>
<dbReference type="EMBL" id="JBHTGQ010000023">
    <property type="protein sequence ID" value="MFC7750416.1"/>
    <property type="molecule type" value="Genomic_DNA"/>
</dbReference>
<feature type="region of interest" description="Disordered" evidence="19">
    <location>
        <begin position="574"/>
        <end position="593"/>
    </location>
</feature>
<feature type="domain" description="PEP-utilising enzyme C-terminal" evidence="21">
    <location>
        <begin position="253"/>
        <end position="541"/>
    </location>
</feature>
<dbReference type="InterPro" id="IPR040442">
    <property type="entry name" value="Pyrv_kinase-like_dom_sf"/>
</dbReference>
<evidence type="ECO:0000256" key="19">
    <source>
        <dbReference type="SAM" id="MobiDB-lite"/>
    </source>
</evidence>
<dbReference type="Pfam" id="PF02896">
    <property type="entry name" value="PEP-utilizers_C"/>
    <property type="match status" value="1"/>
</dbReference>
<dbReference type="SUPFAM" id="SSF52009">
    <property type="entry name" value="Phosphohistidine domain"/>
    <property type="match status" value="1"/>
</dbReference>
<gene>
    <name evidence="23" type="primary">ptsP</name>
    <name evidence="23" type="ORF">ACFQWB_10825</name>
</gene>
<evidence type="ECO:0000256" key="17">
    <source>
        <dbReference type="PIRNR" id="PIRNR000732"/>
    </source>
</evidence>
<dbReference type="InterPro" id="IPR008279">
    <property type="entry name" value="PEP-util_enz_mobile_dom"/>
</dbReference>
<evidence type="ECO:0000256" key="13">
    <source>
        <dbReference type="ARBA" id="ARBA00022723"/>
    </source>
</evidence>
<evidence type="ECO:0000313" key="23">
    <source>
        <dbReference type="EMBL" id="MFC7750416.1"/>
    </source>
</evidence>
<keyword evidence="15 17" id="KW-0460">Magnesium</keyword>
<comment type="subcellular location">
    <subcellularLocation>
        <location evidence="4 17">Cytoplasm</location>
    </subcellularLocation>
</comment>
<dbReference type="PANTHER" id="PTHR46244">
    <property type="entry name" value="PHOSPHOENOLPYRUVATE-PROTEIN PHOSPHOTRANSFERASE"/>
    <property type="match status" value="1"/>
</dbReference>
<evidence type="ECO:0000256" key="10">
    <source>
        <dbReference type="ARBA" id="ARBA00022597"/>
    </source>
</evidence>
<evidence type="ECO:0000256" key="3">
    <source>
        <dbReference type="ARBA" id="ARBA00002728"/>
    </source>
</evidence>
<keyword evidence="24" id="KW-1185">Reference proteome</keyword>
<feature type="domain" description="PEP-utilising enzyme mobile" evidence="20">
    <location>
        <begin position="154"/>
        <end position="226"/>
    </location>
</feature>
<comment type="cofactor">
    <cofactor evidence="2 17">
        <name>Mg(2+)</name>
        <dbReference type="ChEBI" id="CHEBI:18420"/>
    </cofactor>
</comment>
<dbReference type="InterPro" id="IPR000121">
    <property type="entry name" value="PEP_util_C"/>
</dbReference>
<dbReference type="PROSITE" id="PS00742">
    <property type="entry name" value="PEP_ENZYMES_2"/>
    <property type="match status" value="1"/>
</dbReference>
<dbReference type="PRINTS" id="PR01736">
    <property type="entry name" value="PHPHTRNFRASE"/>
</dbReference>
<evidence type="ECO:0000256" key="15">
    <source>
        <dbReference type="ARBA" id="ARBA00022842"/>
    </source>
</evidence>
<protein>
    <recommendedName>
        <fullName evidence="7 17">Phosphoenolpyruvate-protein phosphotransferase</fullName>
        <ecNumber evidence="6 17">2.7.3.9</ecNumber>
    </recommendedName>
    <alternativeName>
        <fullName evidence="16 17">Phosphotransferase system, enzyme I</fullName>
    </alternativeName>
</protein>
<evidence type="ECO:0000256" key="11">
    <source>
        <dbReference type="ARBA" id="ARBA00022679"/>
    </source>
</evidence>
<dbReference type="Gene3D" id="3.20.20.60">
    <property type="entry name" value="Phosphoenolpyruvate-binding domains"/>
    <property type="match status" value="1"/>
</dbReference>
<feature type="coiled-coil region" evidence="18">
    <location>
        <begin position="393"/>
        <end position="420"/>
    </location>
</feature>
<evidence type="ECO:0000256" key="4">
    <source>
        <dbReference type="ARBA" id="ARBA00004496"/>
    </source>
</evidence>
<evidence type="ECO:0000259" key="20">
    <source>
        <dbReference type="Pfam" id="PF00391"/>
    </source>
</evidence>
<dbReference type="InterPro" id="IPR008731">
    <property type="entry name" value="PTS_EIN"/>
</dbReference>
<evidence type="ECO:0000256" key="14">
    <source>
        <dbReference type="ARBA" id="ARBA00022777"/>
    </source>
</evidence>
<comment type="similarity">
    <text evidence="5 17">Belongs to the PEP-utilizing enzyme family.</text>
</comment>
<evidence type="ECO:0000256" key="18">
    <source>
        <dbReference type="SAM" id="Coils"/>
    </source>
</evidence>
<evidence type="ECO:0000256" key="9">
    <source>
        <dbReference type="ARBA" id="ARBA00022490"/>
    </source>
</evidence>
<evidence type="ECO:0000259" key="22">
    <source>
        <dbReference type="Pfam" id="PF05524"/>
    </source>
</evidence>
<evidence type="ECO:0000256" key="7">
    <source>
        <dbReference type="ARBA" id="ARBA00016544"/>
    </source>
</evidence>
<evidence type="ECO:0000256" key="2">
    <source>
        <dbReference type="ARBA" id="ARBA00001946"/>
    </source>
</evidence>
<comment type="catalytic activity">
    <reaction evidence="1 17">
        <text>L-histidyl-[protein] + phosphoenolpyruvate = N(pros)-phospho-L-histidyl-[protein] + pyruvate</text>
        <dbReference type="Rhea" id="RHEA:23880"/>
        <dbReference type="Rhea" id="RHEA-COMP:9745"/>
        <dbReference type="Rhea" id="RHEA-COMP:9746"/>
        <dbReference type="ChEBI" id="CHEBI:15361"/>
        <dbReference type="ChEBI" id="CHEBI:29979"/>
        <dbReference type="ChEBI" id="CHEBI:58702"/>
        <dbReference type="ChEBI" id="CHEBI:64837"/>
        <dbReference type="EC" id="2.7.3.9"/>
    </reaction>
</comment>
<dbReference type="SUPFAM" id="SSF47831">
    <property type="entry name" value="Enzyme I of the PEP:sugar phosphotransferase system HPr-binding (sub)domain"/>
    <property type="match status" value="1"/>
</dbReference>
<evidence type="ECO:0000313" key="24">
    <source>
        <dbReference type="Proteomes" id="UP001596528"/>
    </source>
</evidence>
<keyword evidence="9 17" id="KW-0963">Cytoplasm</keyword>
<evidence type="ECO:0000256" key="6">
    <source>
        <dbReference type="ARBA" id="ARBA00012232"/>
    </source>
</evidence>
<dbReference type="Gene3D" id="1.10.274.10">
    <property type="entry name" value="PtsI, HPr-binding domain"/>
    <property type="match status" value="1"/>
</dbReference>
<keyword evidence="8 17" id="KW-0813">Transport</keyword>
<dbReference type="InterPro" id="IPR015813">
    <property type="entry name" value="Pyrv/PenolPyrv_kinase-like_dom"/>
</dbReference>
<keyword evidence="14 17" id="KW-0418">Kinase</keyword>
<organism evidence="23 24">
    <name type="scientific">Paenibacillus thermoaerophilus</name>
    <dbReference type="NCBI Taxonomy" id="1215385"/>
    <lineage>
        <taxon>Bacteria</taxon>
        <taxon>Bacillati</taxon>
        <taxon>Bacillota</taxon>
        <taxon>Bacilli</taxon>
        <taxon>Bacillales</taxon>
        <taxon>Paenibacillaceae</taxon>
        <taxon>Paenibacillus</taxon>
    </lineage>
</organism>
<dbReference type="GO" id="GO:0008965">
    <property type="term" value="F:phosphoenolpyruvate-protein phosphotransferase activity"/>
    <property type="evidence" value="ECO:0007669"/>
    <property type="project" value="UniProtKB-EC"/>
</dbReference>
<evidence type="ECO:0000256" key="12">
    <source>
        <dbReference type="ARBA" id="ARBA00022683"/>
    </source>
</evidence>
<dbReference type="SUPFAM" id="SSF51621">
    <property type="entry name" value="Phosphoenolpyruvate/pyruvate domain"/>
    <property type="match status" value="1"/>
</dbReference>
<dbReference type="EC" id="2.7.3.9" evidence="6 17"/>
<dbReference type="InterPro" id="IPR050499">
    <property type="entry name" value="PEP-utilizing_PTS_enzyme"/>
</dbReference>